<comment type="caution">
    <text evidence="11">The sequence shown here is derived from an EMBL/GenBank/DDBJ whole genome shotgun (WGS) entry which is preliminary data.</text>
</comment>
<keyword evidence="5 10" id="KW-0812">Transmembrane</keyword>
<gene>
    <name evidence="11" type="ORF">H7344_16535</name>
</gene>
<comment type="subcellular location">
    <subcellularLocation>
        <location evidence="1">Cell membrane</location>
        <topology evidence="1">Multi-pass membrane protein</topology>
    </subcellularLocation>
</comment>
<reference evidence="11 12" key="1">
    <citation type="submission" date="2020-08" db="EMBL/GenBank/DDBJ databases">
        <title>novel species in genus Nocardioides.</title>
        <authorList>
            <person name="Zhang G."/>
        </authorList>
    </citation>
    <scope>NUCLEOTIDE SEQUENCE [LARGE SCALE GENOMIC DNA]</scope>
    <source>
        <strain evidence="11 12">SC8A-24</strain>
    </source>
</reference>
<evidence type="ECO:0000256" key="4">
    <source>
        <dbReference type="ARBA" id="ARBA00022519"/>
    </source>
</evidence>
<evidence type="ECO:0000256" key="3">
    <source>
        <dbReference type="ARBA" id="ARBA00022475"/>
    </source>
</evidence>
<name>A0ABR6UBU1_9ACTN</name>
<keyword evidence="6 10" id="KW-1133">Transmembrane helix</keyword>
<feature type="transmembrane region" description="Helical" evidence="10">
    <location>
        <begin position="187"/>
        <end position="207"/>
    </location>
</feature>
<feature type="transmembrane region" description="Helical" evidence="10">
    <location>
        <begin position="30"/>
        <end position="48"/>
    </location>
</feature>
<dbReference type="EMBL" id="JACMYC010000013">
    <property type="protein sequence ID" value="MBC2961904.1"/>
    <property type="molecule type" value="Genomic_DNA"/>
</dbReference>
<keyword evidence="4" id="KW-0997">Cell inner membrane</keyword>
<feature type="transmembrane region" description="Helical" evidence="10">
    <location>
        <begin position="315"/>
        <end position="336"/>
    </location>
</feature>
<keyword evidence="12" id="KW-1185">Reference proteome</keyword>
<accession>A0ABR6UBU1</accession>
<feature type="transmembrane region" description="Helical" evidence="10">
    <location>
        <begin position="143"/>
        <end position="162"/>
    </location>
</feature>
<evidence type="ECO:0000256" key="7">
    <source>
        <dbReference type="ARBA" id="ARBA00023136"/>
    </source>
</evidence>
<feature type="transmembrane region" description="Helical" evidence="10">
    <location>
        <begin position="60"/>
        <end position="83"/>
    </location>
</feature>
<evidence type="ECO:0000256" key="5">
    <source>
        <dbReference type="ARBA" id="ARBA00022692"/>
    </source>
</evidence>
<keyword evidence="3" id="KW-1003">Cell membrane</keyword>
<feature type="transmembrane region" description="Helical" evidence="10">
    <location>
        <begin position="272"/>
        <end position="303"/>
    </location>
</feature>
<feature type="region of interest" description="Disordered" evidence="9">
    <location>
        <begin position="347"/>
        <end position="366"/>
    </location>
</feature>
<dbReference type="CDD" id="cd06579">
    <property type="entry name" value="TM_PBP1_transp_AraH_like"/>
    <property type="match status" value="1"/>
</dbReference>
<keyword evidence="2" id="KW-0813">Transport</keyword>
<evidence type="ECO:0000256" key="8">
    <source>
        <dbReference type="ARBA" id="ARBA00039381"/>
    </source>
</evidence>
<evidence type="ECO:0000256" key="6">
    <source>
        <dbReference type="ARBA" id="ARBA00022989"/>
    </source>
</evidence>
<evidence type="ECO:0000256" key="9">
    <source>
        <dbReference type="SAM" id="MobiDB-lite"/>
    </source>
</evidence>
<feature type="transmembrane region" description="Helical" evidence="10">
    <location>
        <begin position="236"/>
        <end position="260"/>
    </location>
</feature>
<sequence length="366" mass="38261">MSTLIDHRDAPTQAPRTYAAYARPWWQRVVFSREFAVVALLVAALVYSRSQVDYFDGPQTMYYLFRDSASILLLALPMTAIIITGEIDLSVASTVGLTSVAFGMLHADAGLSMTVAALLAIVIGAVCGAFNGFLVAYVGLPSIAVTIGTLALFRGIAAGLLGTESRTDFAESWTDLAKDRILDGQPYPMILIPFVVLAIVFAALLHFSPFGRGVYEIGLNDEAAHFTGVDVARTKAVLFVLSGAVAGFVGIYTTLVTGVARAENSVGLELQVIAAVLLGGVSIFGGRGALHGVIAGVLLIGVIQRAMLLSGETINIINIVIGVLLVLSVMSTSLLAGARHLVAASKGARSSGRTPHSDKTAPASGR</sequence>
<organism evidence="11 12">
    <name type="scientific">Nocardioides deserti</name>
    <dbReference type="NCBI Taxonomy" id="1588644"/>
    <lineage>
        <taxon>Bacteria</taxon>
        <taxon>Bacillati</taxon>
        <taxon>Actinomycetota</taxon>
        <taxon>Actinomycetes</taxon>
        <taxon>Propionibacteriales</taxon>
        <taxon>Nocardioidaceae</taxon>
        <taxon>Nocardioides</taxon>
    </lineage>
</organism>
<dbReference type="RefSeq" id="WP_186347105.1">
    <property type="nucleotide sequence ID" value="NZ_BMMR01000010.1"/>
</dbReference>
<evidence type="ECO:0000256" key="1">
    <source>
        <dbReference type="ARBA" id="ARBA00004651"/>
    </source>
</evidence>
<evidence type="ECO:0000313" key="12">
    <source>
        <dbReference type="Proteomes" id="UP000604001"/>
    </source>
</evidence>
<keyword evidence="7 10" id="KW-0472">Membrane</keyword>
<dbReference type="PANTHER" id="PTHR32196:SF71">
    <property type="entry name" value="AUTOINDUCER 2 IMPORT SYSTEM PERMEASE PROTEIN LSRD"/>
    <property type="match status" value="1"/>
</dbReference>
<dbReference type="PANTHER" id="PTHR32196">
    <property type="entry name" value="ABC TRANSPORTER PERMEASE PROTEIN YPHD-RELATED-RELATED"/>
    <property type="match status" value="1"/>
</dbReference>
<dbReference type="InterPro" id="IPR001851">
    <property type="entry name" value="ABC_transp_permease"/>
</dbReference>
<dbReference type="Pfam" id="PF02653">
    <property type="entry name" value="BPD_transp_2"/>
    <property type="match status" value="1"/>
</dbReference>
<dbReference type="Proteomes" id="UP000604001">
    <property type="component" value="Unassembled WGS sequence"/>
</dbReference>
<evidence type="ECO:0000256" key="10">
    <source>
        <dbReference type="SAM" id="Phobius"/>
    </source>
</evidence>
<evidence type="ECO:0000313" key="11">
    <source>
        <dbReference type="EMBL" id="MBC2961904.1"/>
    </source>
</evidence>
<feature type="transmembrane region" description="Helical" evidence="10">
    <location>
        <begin position="114"/>
        <end position="137"/>
    </location>
</feature>
<protein>
    <recommendedName>
        <fullName evidence="8">Autoinducer 2 import system permease protein LsrD</fullName>
    </recommendedName>
</protein>
<evidence type="ECO:0000256" key="2">
    <source>
        <dbReference type="ARBA" id="ARBA00022448"/>
    </source>
</evidence>
<proteinExistence type="predicted"/>